<reference evidence="1" key="2">
    <citation type="journal article" date="2020" name="Microorganisms">
        <title>Osmotic Adaptation and Compatible Solute Biosynthesis of Phototrophic Bacteria as Revealed from Genome Analyses.</title>
        <authorList>
            <person name="Imhoff J.F."/>
            <person name="Rahn T."/>
            <person name="Kunzel S."/>
            <person name="Keller A."/>
            <person name="Neulinger S.C."/>
        </authorList>
    </citation>
    <scope>NUCLEOTIDE SEQUENCE</scope>
    <source>
        <strain evidence="1">DSM 4395</strain>
    </source>
</reference>
<name>A0AAJ0UHX7_HALSE</name>
<evidence type="ECO:0000313" key="1">
    <source>
        <dbReference type="EMBL" id="MBK5931804.1"/>
    </source>
</evidence>
<comment type="caution">
    <text evidence="1">The sequence shown here is derived from an EMBL/GenBank/DDBJ whole genome shotgun (WGS) entry which is preliminary data.</text>
</comment>
<dbReference type="EMBL" id="NHSF01000070">
    <property type="protein sequence ID" value="MBK5931804.1"/>
    <property type="molecule type" value="Genomic_DNA"/>
</dbReference>
<dbReference type="Proteomes" id="UP001296967">
    <property type="component" value="Unassembled WGS sequence"/>
</dbReference>
<evidence type="ECO:0000313" key="2">
    <source>
        <dbReference type="Proteomes" id="UP001296967"/>
    </source>
</evidence>
<organism evidence="1 2">
    <name type="scientific">Halochromatium salexigens</name>
    <name type="common">Chromatium salexigens</name>
    <dbReference type="NCBI Taxonomy" id="49447"/>
    <lineage>
        <taxon>Bacteria</taxon>
        <taxon>Pseudomonadati</taxon>
        <taxon>Pseudomonadota</taxon>
        <taxon>Gammaproteobacteria</taxon>
        <taxon>Chromatiales</taxon>
        <taxon>Chromatiaceae</taxon>
        <taxon>Halochromatium</taxon>
    </lineage>
</organism>
<keyword evidence="2" id="KW-1185">Reference proteome</keyword>
<dbReference type="AlphaFoldDB" id="A0AAJ0UHX7"/>
<protein>
    <submittedName>
        <fullName evidence="1">Uncharacterized protein</fullName>
    </submittedName>
</protein>
<proteinExistence type="predicted"/>
<gene>
    <name evidence="1" type="ORF">CCR82_15040</name>
</gene>
<accession>A0AAJ0UHX7</accession>
<reference evidence="1" key="1">
    <citation type="submission" date="2017-05" db="EMBL/GenBank/DDBJ databases">
        <authorList>
            <person name="Imhoff J.F."/>
            <person name="Rahn T."/>
            <person name="Kuenzel S."/>
            <person name="Neulinger S.C."/>
        </authorList>
    </citation>
    <scope>NUCLEOTIDE SEQUENCE</scope>
    <source>
        <strain evidence="1">DSM 4395</strain>
    </source>
</reference>
<sequence length="231" mass="25655">MPAWGATDDWPEGWPEEADLATRVALVNDGELEFIPTDAAAGAHYHRNRIAISEASLEQGWVELTQCHENLDPVPAAQILFRADGIRDLAVDHSRDIGRAWVDGHSVQLEDVGPNAELCIQAESRALQSLGDGLFRLRNGPYMRRFLDGYYPMRVVLSIDYPAQRLRLVGQTPVTQEGFNVHRTQHGLEVEATFEGRLVTCFDFCERDDESCGDMAPSCGSHPVARSKPTP</sequence>